<dbReference type="EMBL" id="NPBJ01000016">
    <property type="protein sequence ID" value="PAE00147.1"/>
    <property type="molecule type" value="Genomic_DNA"/>
</dbReference>
<organism evidence="3 4">
    <name type="scientific">Terribacillus saccharophilus</name>
    <dbReference type="NCBI Taxonomy" id="361277"/>
    <lineage>
        <taxon>Bacteria</taxon>
        <taxon>Bacillati</taxon>
        <taxon>Bacillota</taxon>
        <taxon>Bacilli</taxon>
        <taxon>Bacillales</taxon>
        <taxon>Bacillaceae</taxon>
        <taxon>Terribacillus</taxon>
    </lineage>
</organism>
<dbReference type="InterPro" id="IPR011990">
    <property type="entry name" value="TPR-like_helical_dom_sf"/>
</dbReference>
<name>A0ABX4GZ47_9BACI</name>
<dbReference type="Proteomes" id="UP000216852">
    <property type="component" value="Unassembled WGS sequence"/>
</dbReference>
<protein>
    <recommendedName>
        <fullName evidence="2">HTH cro/C1-type domain-containing protein</fullName>
    </recommendedName>
</protein>
<keyword evidence="1" id="KW-0802">TPR repeat</keyword>
<feature type="domain" description="HTH cro/C1-type" evidence="2">
    <location>
        <begin position="14"/>
        <end position="67"/>
    </location>
</feature>
<dbReference type="SMART" id="SM00530">
    <property type="entry name" value="HTH_XRE"/>
    <property type="match status" value="1"/>
</dbReference>
<dbReference type="PROSITE" id="PS50005">
    <property type="entry name" value="TPR"/>
    <property type="match status" value="1"/>
</dbReference>
<gene>
    <name evidence="3" type="ORF">CHH48_09090</name>
</gene>
<dbReference type="InterPro" id="IPR010982">
    <property type="entry name" value="Lambda_DNA-bd_dom_sf"/>
</dbReference>
<evidence type="ECO:0000313" key="4">
    <source>
        <dbReference type="Proteomes" id="UP000216852"/>
    </source>
</evidence>
<evidence type="ECO:0000313" key="3">
    <source>
        <dbReference type="EMBL" id="PAE00147.1"/>
    </source>
</evidence>
<dbReference type="InterPro" id="IPR001387">
    <property type="entry name" value="Cro/C1-type_HTH"/>
</dbReference>
<dbReference type="Pfam" id="PF13181">
    <property type="entry name" value="TPR_8"/>
    <property type="match status" value="1"/>
</dbReference>
<dbReference type="Pfam" id="PF01381">
    <property type="entry name" value="HTH_3"/>
    <property type="match status" value="1"/>
</dbReference>
<dbReference type="CDD" id="cd00093">
    <property type="entry name" value="HTH_XRE"/>
    <property type="match status" value="1"/>
</dbReference>
<proteinExistence type="predicted"/>
<comment type="caution">
    <text evidence="3">The sequence shown here is derived from an EMBL/GenBank/DDBJ whole genome shotgun (WGS) entry which is preliminary data.</text>
</comment>
<dbReference type="InterPro" id="IPR019734">
    <property type="entry name" value="TPR_rpt"/>
</dbReference>
<reference evidence="3 4" key="1">
    <citation type="submission" date="2017-07" db="EMBL/GenBank/DDBJ databases">
        <title>Isolation and whole genome analysis of endospore-forming bacteria from heroin.</title>
        <authorList>
            <person name="Kalinowski J."/>
            <person name="Ahrens B."/>
            <person name="Al-Dilaimi A."/>
            <person name="Winkler A."/>
            <person name="Wibberg D."/>
            <person name="Schleenbecker U."/>
            <person name="Ruckert C."/>
            <person name="Wolfel R."/>
            <person name="Grass G."/>
        </authorList>
    </citation>
    <scope>NUCLEOTIDE SEQUENCE [LARGE SCALE GENOMIC DNA]</scope>
    <source>
        <strain evidence="3 4">7517-1</strain>
    </source>
</reference>
<dbReference type="SUPFAM" id="SSF48452">
    <property type="entry name" value="TPR-like"/>
    <property type="match status" value="1"/>
</dbReference>
<accession>A0ABX4GZ47</accession>
<dbReference type="SUPFAM" id="SSF47413">
    <property type="entry name" value="lambda repressor-like DNA-binding domains"/>
    <property type="match status" value="1"/>
</dbReference>
<feature type="repeat" description="TPR" evidence="1">
    <location>
        <begin position="273"/>
        <end position="306"/>
    </location>
</feature>
<dbReference type="Gene3D" id="1.10.260.40">
    <property type="entry name" value="lambda repressor-like DNA-binding domains"/>
    <property type="match status" value="1"/>
</dbReference>
<evidence type="ECO:0000259" key="2">
    <source>
        <dbReference type="PROSITE" id="PS50943"/>
    </source>
</evidence>
<dbReference type="PROSITE" id="PS50943">
    <property type="entry name" value="HTH_CROC1"/>
    <property type="match status" value="1"/>
</dbReference>
<evidence type="ECO:0000256" key="1">
    <source>
        <dbReference type="PROSITE-ProRule" id="PRU00339"/>
    </source>
</evidence>
<dbReference type="SMART" id="SM00028">
    <property type="entry name" value="TPR"/>
    <property type="match status" value="4"/>
</dbReference>
<sequence>MFRGVAQMEIGPLIKLHRIKQNMTQEDLAAGIVSESYLSKIENQKTDASPEVIALLCERLGIQLNAENEDMIKEKAEEWFALLYDAHSREERDAKYQELEQLFKNSNSDYEILFEIHKIRYYLLRNENEKTKEQIEKLTNLEYSFDTRQSFFWNKYLGNYYQNYEDDNVKALQFYKMAEALIKKIELAETDIADIHYTLAVTHTRLINDLKSIEYANKALDVFRQNYNFVRCAQCHIILGICYRRVHMIDMAIKQYNLAQHLGEITENSEVIQLSNHNLGYLHSTLGESDEAIKYLEKAYEMGSNFTTTQITTTISLIKEYYNSERIDEAKMVLEKNYSLVKELPAHSKKLFKLEMDVYKYAIYQDYNKLEHTIINEFLPYLEEKSDYANIVTYSNMIGEHFEKLKKYKNAANYYKMASLNYQKLLKV</sequence>
<keyword evidence="4" id="KW-1185">Reference proteome</keyword>
<dbReference type="Gene3D" id="1.25.40.10">
    <property type="entry name" value="Tetratricopeptide repeat domain"/>
    <property type="match status" value="1"/>
</dbReference>